<keyword evidence="8" id="KW-1185">Reference proteome</keyword>
<dbReference type="EMBL" id="WJQU01000001">
    <property type="protein sequence ID" value="KAJ6646989.1"/>
    <property type="molecule type" value="Genomic_DNA"/>
</dbReference>
<dbReference type="OrthoDB" id="19501at2759"/>
<accession>A0A9Q0S6G1</accession>
<reference evidence="7" key="1">
    <citation type="submission" date="2022-07" db="EMBL/GenBank/DDBJ databases">
        <authorList>
            <person name="Trinca V."/>
            <person name="Uliana J.V.C."/>
            <person name="Torres T.T."/>
            <person name="Ward R.J."/>
            <person name="Monesi N."/>
        </authorList>
    </citation>
    <scope>NUCLEOTIDE SEQUENCE</scope>
    <source>
        <strain evidence="7">HSMRA1968</strain>
        <tissue evidence="7">Whole embryos</tissue>
    </source>
</reference>
<dbReference type="InterPro" id="IPR012317">
    <property type="entry name" value="Poly(ADP-ribose)pol_cat_dom"/>
</dbReference>
<feature type="domain" description="PARP catalytic" evidence="6">
    <location>
        <begin position="22"/>
        <end position="114"/>
    </location>
</feature>
<dbReference type="Pfam" id="PF00644">
    <property type="entry name" value="PARP"/>
    <property type="match status" value="1"/>
</dbReference>
<protein>
    <submittedName>
        <fullName evidence="7">Protein mono-ADP-ribosyltransferase PARP16</fullName>
    </submittedName>
</protein>
<evidence type="ECO:0000256" key="3">
    <source>
        <dbReference type="ARBA" id="ARBA00022695"/>
    </source>
</evidence>
<dbReference type="Proteomes" id="UP001151699">
    <property type="component" value="Chromosome A"/>
</dbReference>
<evidence type="ECO:0000313" key="8">
    <source>
        <dbReference type="Proteomes" id="UP001151699"/>
    </source>
</evidence>
<evidence type="ECO:0000256" key="2">
    <source>
        <dbReference type="ARBA" id="ARBA00022679"/>
    </source>
</evidence>
<evidence type="ECO:0000256" key="5">
    <source>
        <dbReference type="ARBA" id="ARBA00024347"/>
    </source>
</evidence>
<dbReference type="GO" id="GO:0003950">
    <property type="term" value="F:NAD+ poly-ADP-ribosyltransferase activity"/>
    <property type="evidence" value="ECO:0007669"/>
    <property type="project" value="InterPro"/>
</dbReference>
<keyword evidence="3" id="KW-0548">Nucleotidyltransferase</keyword>
<name>A0A9Q0S6G1_9DIPT</name>
<dbReference type="SUPFAM" id="SSF56399">
    <property type="entry name" value="ADP-ribosylation"/>
    <property type="match status" value="1"/>
</dbReference>
<keyword evidence="4" id="KW-0520">NAD</keyword>
<evidence type="ECO:0000256" key="1">
    <source>
        <dbReference type="ARBA" id="ARBA00022676"/>
    </source>
</evidence>
<evidence type="ECO:0000256" key="4">
    <source>
        <dbReference type="ARBA" id="ARBA00023027"/>
    </source>
</evidence>
<gene>
    <name evidence="7" type="primary">PARP16</name>
    <name evidence="7" type="ORF">Bhyg_02206</name>
</gene>
<keyword evidence="1" id="KW-0328">Glycosyltransferase</keyword>
<evidence type="ECO:0000259" key="6">
    <source>
        <dbReference type="Pfam" id="PF00644"/>
    </source>
</evidence>
<keyword evidence="2" id="KW-0808">Transferase</keyword>
<dbReference type="GO" id="GO:0016779">
    <property type="term" value="F:nucleotidyltransferase activity"/>
    <property type="evidence" value="ECO:0007669"/>
    <property type="project" value="UniProtKB-KW"/>
</dbReference>
<dbReference type="Gene3D" id="3.90.228.10">
    <property type="match status" value="1"/>
</dbReference>
<dbReference type="PANTHER" id="PTHR21328">
    <property type="entry name" value="POLY ADP-RIBOSE POLYMERASE FAMILY, MEMBER PARP"/>
    <property type="match status" value="1"/>
</dbReference>
<proteinExistence type="inferred from homology"/>
<evidence type="ECO:0000313" key="7">
    <source>
        <dbReference type="EMBL" id="KAJ6646989.1"/>
    </source>
</evidence>
<sequence>MKRLIYETELTDIPRHYDGLVAFKIEFSTPKEQFLRGKSQFGSFFAYHGSKLENFHSIIHRGLISDLNERRLYGFGTYLTLKYSTAMGFAAKSARWHHSRLFSHPYLSCIAIVEVVDDPSIIYSETPKWNVDIREHRKNCYCLVVNRDELMQLRYLFVFNT</sequence>
<dbReference type="InterPro" id="IPR051838">
    <property type="entry name" value="ARTD_PARP"/>
</dbReference>
<organism evidence="7 8">
    <name type="scientific">Pseudolycoriella hygida</name>
    <dbReference type="NCBI Taxonomy" id="35572"/>
    <lineage>
        <taxon>Eukaryota</taxon>
        <taxon>Metazoa</taxon>
        <taxon>Ecdysozoa</taxon>
        <taxon>Arthropoda</taxon>
        <taxon>Hexapoda</taxon>
        <taxon>Insecta</taxon>
        <taxon>Pterygota</taxon>
        <taxon>Neoptera</taxon>
        <taxon>Endopterygota</taxon>
        <taxon>Diptera</taxon>
        <taxon>Nematocera</taxon>
        <taxon>Sciaroidea</taxon>
        <taxon>Sciaridae</taxon>
        <taxon>Pseudolycoriella</taxon>
    </lineage>
</organism>
<comment type="similarity">
    <text evidence="5">Belongs to the ARTD/PARP family.</text>
</comment>
<dbReference type="AlphaFoldDB" id="A0A9Q0S6G1"/>
<comment type="caution">
    <text evidence="7">The sequence shown here is derived from an EMBL/GenBank/DDBJ whole genome shotgun (WGS) entry which is preliminary data.</text>
</comment>